<evidence type="ECO:0008006" key="4">
    <source>
        <dbReference type="Google" id="ProtNLM"/>
    </source>
</evidence>
<evidence type="ECO:0000256" key="1">
    <source>
        <dbReference type="SAM" id="SignalP"/>
    </source>
</evidence>
<proteinExistence type="predicted"/>
<dbReference type="EMBL" id="PFFQ01000021">
    <property type="protein sequence ID" value="PIW17729.1"/>
    <property type="molecule type" value="Genomic_DNA"/>
</dbReference>
<protein>
    <recommendedName>
        <fullName evidence="4">Outer membrane protein beta-barrel domain-containing protein</fullName>
    </recommendedName>
</protein>
<accession>A0A2M7G7M2</accession>
<feature type="chain" id="PRO_5014669797" description="Outer membrane protein beta-barrel domain-containing protein" evidence="1">
    <location>
        <begin position="23"/>
        <end position="182"/>
    </location>
</feature>
<reference evidence="2 3" key="1">
    <citation type="submission" date="2017-09" db="EMBL/GenBank/DDBJ databases">
        <title>Depth-based differentiation of microbial function through sediment-hosted aquifers and enrichment of novel symbionts in the deep terrestrial subsurface.</title>
        <authorList>
            <person name="Probst A.J."/>
            <person name="Ladd B."/>
            <person name="Jarett J.K."/>
            <person name="Geller-Mcgrath D.E."/>
            <person name="Sieber C.M."/>
            <person name="Emerson J.B."/>
            <person name="Anantharaman K."/>
            <person name="Thomas B.C."/>
            <person name="Malmstrom R."/>
            <person name="Stieglmeier M."/>
            <person name="Klingl A."/>
            <person name="Woyke T."/>
            <person name="Ryan C.M."/>
            <person name="Banfield J.F."/>
        </authorList>
    </citation>
    <scope>NUCLEOTIDE SEQUENCE [LARGE SCALE GENOMIC DNA]</scope>
    <source>
        <strain evidence="2">CG17_big_fil_post_rev_8_21_14_2_50_48_46</strain>
    </source>
</reference>
<dbReference type="AlphaFoldDB" id="A0A2M7G7M2"/>
<evidence type="ECO:0000313" key="3">
    <source>
        <dbReference type="Proteomes" id="UP000231019"/>
    </source>
</evidence>
<dbReference type="Proteomes" id="UP000231019">
    <property type="component" value="Unassembled WGS sequence"/>
</dbReference>
<keyword evidence="1" id="KW-0732">Signal</keyword>
<organism evidence="2 3">
    <name type="scientific">bacterium (Candidatus Blackallbacteria) CG17_big_fil_post_rev_8_21_14_2_50_48_46</name>
    <dbReference type="NCBI Taxonomy" id="2014261"/>
    <lineage>
        <taxon>Bacteria</taxon>
        <taxon>Candidatus Blackallbacteria</taxon>
    </lineage>
</organism>
<name>A0A2M7G7M2_9BACT</name>
<comment type="caution">
    <text evidence="2">The sequence shown here is derived from an EMBL/GenBank/DDBJ whole genome shotgun (WGS) entry which is preliminary data.</text>
</comment>
<feature type="signal peptide" evidence="1">
    <location>
        <begin position="1"/>
        <end position="22"/>
    </location>
</feature>
<evidence type="ECO:0000313" key="2">
    <source>
        <dbReference type="EMBL" id="PIW17729.1"/>
    </source>
</evidence>
<sequence length="182" mass="20579">MRFSLAFGFLLFLLIAALPLQAQEPPPPDVQVASEPVVSQWYWGPVFSHDGLGYDRLLNQPLAGENWWGLSVLHRMDPWFGTGGSLLFAQADNSVALQLDARWYWPLPLVEPYLGAQFSYLTRQNGGFSLALRPGVQLQFLPQLYADVFGLLRYDVFSALFNSENRGDQLYFGLGFALLYRL</sequence>
<gene>
    <name evidence="2" type="ORF">COW36_07730</name>
</gene>